<dbReference type="Proteomes" id="UP001081283">
    <property type="component" value="Unassembled WGS sequence"/>
</dbReference>
<evidence type="ECO:0000313" key="1">
    <source>
        <dbReference type="EMBL" id="MCY0096377.1"/>
    </source>
</evidence>
<keyword evidence="2" id="KW-1185">Reference proteome</keyword>
<dbReference type="Pfam" id="PF05159">
    <property type="entry name" value="Capsule_synth"/>
    <property type="match status" value="1"/>
</dbReference>
<evidence type="ECO:0000313" key="2">
    <source>
        <dbReference type="Proteomes" id="UP001081283"/>
    </source>
</evidence>
<protein>
    <submittedName>
        <fullName evidence="1">Capsular biosynthesis protein</fullName>
    </submittedName>
</protein>
<proteinExistence type="predicted"/>
<name>A0ABT3YLA5_9HYPH</name>
<sequence>MFWRELATGFENAGAKTHHVNFSLGDRIYWWKRGARNFRKPLSDWADYVRELIIGENITDILYYADQLPYHRIAHEVAKDLGVRCHAVEYGYLRPDWVTLERGGMGRLSHFPNQPEQISAIARQVGPVDLVVRYAHSFWNEAANEVLYNLAAYFGRPVFPHYQSDKYYNPMYEYLMWLPRMLRRPKVMPDAYVGEGSPAHYLLALQLQSDYQIRTNSPYTHLSEMVEEVIRSFAAHAPDHTRLVVKEHPLDNGLERWEKVVMRIADEHGVGARVDFIDTGDIGKLMPKVSGVVVVNSTVGLNSISSGRPTIVLGSAIYNVEGLTHQAGLDSFWTDPAPVDPDLCDDYVRALAATVQVKGDFYNRAGRKVAIAEIVSRILSGTVNCPDAFVEVPPRMEGEHTPRLEA</sequence>
<dbReference type="InterPro" id="IPR007833">
    <property type="entry name" value="Capsule_polysaccharide_synth"/>
</dbReference>
<accession>A0ABT3YLA5</accession>
<reference evidence="1" key="1">
    <citation type="submission" date="2022-10" db="EMBL/GenBank/DDBJ databases">
        <title>Hoeflea sp. J2-29, isolated from marine algae.</title>
        <authorList>
            <person name="Kristyanto S."/>
            <person name="Kim J.M."/>
            <person name="Jeon C.O."/>
        </authorList>
    </citation>
    <scope>NUCLEOTIDE SEQUENCE</scope>
    <source>
        <strain evidence="1">J2-29</strain>
    </source>
</reference>
<comment type="caution">
    <text evidence="1">The sequence shown here is derived from an EMBL/GenBank/DDBJ whole genome shotgun (WGS) entry which is preliminary data.</text>
</comment>
<dbReference type="EMBL" id="JAOVZQ010000001">
    <property type="protein sequence ID" value="MCY0096377.1"/>
    <property type="molecule type" value="Genomic_DNA"/>
</dbReference>
<dbReference type="RefSeq" id="WP_267614207.1">
    <property type="nucleotide sequence ID" value="NZ_JAOVZQ010000001.1"/>
</dbReference>
<gene>
    <name evidence="1" type="ORF">OEG82_20520</name>
</gene>
<organism evidence="1 2">
    <name type="scientific">Hoeflea ulvae</name>
    <dbReference type="NCBI Taxonomy" id="2983764"/>
    <lineage>
        <taxon>Bacteria</taxon>
        <taxon>Pseudomonadati</taxon>
        <taxon>Pseudomonadota</taxon>
        <taxon>Alphaproteobacteria</taxon>
        <taxon>Hyphomicrobiales</taxon>
        <taxon>Rhizobiaceae</taxon>
        <taxon>Hoeflea</taxon>
    </lineage>
</organism>
<dbReference type="CDD" id="cd16441">
    <property type="entry name" value="beta_Kdo_transferase_KpsS"/>
    <property type="match status" value="1"/>
</dbReference>